<gene>
    <name evidence="5" type="ORF">CB5_LOCUS29271</name>
</gene>
<proteinExistence type="inferred from homology"/>
<comment type="similarity">
    <text evidence="1 4">Belongs to the nucleosome assembly protein (NAP) family.</text>
</comment>
<accession>A0A6V7QS75</accession>
<dbReference type="EMBL" id="CAJEUB010000010">
    <property type="protein sequence ID" value="CAD1846060.1"/>
    <property type="molecule type" value="Genomic_DNA"/>
</dbReference>
<dbReference type="Gene3D" id="3.30.1120.90">
    <property type="entry name" value="Nucleosome assembly protein"/>
    <property type="match status" value="1"/>
</dbReference>
<evidence type="ECO:0000256" key="1">
    <source>
        <dbReference type="ARBA" id="ARBA00009947"/>
    </source>
</evidence>
<evidence type="ECO:0008006" key="6">
    <source>
        <dbReference type="Google" id="ProtNLM"/>
    </source>
</evidence>
<sequence>MAPRKGAPSTRELQKILDKLDELKNEEADKIFEVEQNMCLKHVRVDVFDKENTHAIYFLDYPSGQFLNHPLVCDLLTDDDQKILKYLILFDVDDYKDKKSGYSYTEISPNPYFEDACLRKTYIFHDDGIVTITGATIKWKEGMYTGNDDIREKNDCKKVSSHV</sequence>
<dbReference type="Pfam" id="PF00956">
    <property type="entry name" value="NAP"/>
    <property type="match status" value="1"/>
</dbReference>
<evidence type="ECO:0000256" key="4">
    <source>
        <dbReference type="RuleBase" id="RU003876"/>
    </source>
</evidence>
<reference evidence="5" key="1">
    <citation type="submission" date="2020-07" db="EMBL/GenBank/DDBJ databases">
        <authorList>
            <person name="Lin J."/>
        </authorList>
    </citation>
    <scope>NUCLEOTIDE SEQUENCE</scope>
</reference>
<dbReference type="GO" id="GO:0006334">
    <property type="term" value="P:nucleosome assembly"/>
    <property type="evidence" value="ECO:0007669"/>
    <property type="project" value="InterPro"/>
</dbReference>
<dbReference type="SUPFAM" id="SSF143113">
    <property type="entry name" value="NAP-like"/>
    <property type="match status" value="1"/>
</dbReference>
<name>A0A6V7QS75_ANACO</name>
<evidence type="ECO:0000256" key="3">
    <source>
        <dbReference type="ARBA" id="ARBA00023186"/>
    </source>
</evidence>
<dbReference type="InterPro" id="IPR002164">
    <property type="entry name" value="NAP_family"/>
</dbReference>
<keyword evidence="2" id="KW-0175">Coiled coil</keyword>
<dbReference type="GO" id="GO:0000724">
    <property type="term" value="P:double-strand break repair via homologous recombination"/>
    <property type="evidence" value="ECO:0007669"/>
    <property type="project" value="UniProtKB-ARBA"/>
</dbReference>
<keyword evidence="3" id="KW-0143">Chaperone</keyword>
<evidence type="ECO:0000313" key="5">
    <source>
        <dbReference type="EMBL" id="CAD1846060.1"/>
    </source>
</evidence>
<dbReference type="GO" id="GO:0042393">
    <property type="term" value="F:histone binding"/>
    <property type="evidence" value="ECO:0007669"/>
    <property type="project" value="UniProtKB-ARBA"/>
</dbReference>
<organism evidence="5">
    <name type="scientific">Ananas comosus var. bracteatus</name>
    <name type="common">red pineapple</name>
    <dbReference type="NCBI Taxonomy" id="296719"/>
    <lineage>
        <taxon>Eukaryota</taxon>
        <taxon>Viridiplantae</taxon>
        <taxon>Streptophyta</taxon>
        <taxon>Embryophyta</taxon>
        <taxon>Tracheophyta</taxon>
        <taxon>Spermatophyta</taxon>
        <taxon>Magnoliopsida</taxon>
        <taxon>Liliopsida</taxon>
        <taxon>Poales</taxon>
        <taxon>Bromeliaceae</taxon>
        <taxon>Bromelioideae</taxon>
        <taxon>Ananas</taxon>
    </lineage>
</organism>
<dbReference type="PANTHER" id="PTHR11875">
    <property type="entry name" value="TESTIS-SPECIFIC Y-ENCODED PROTEIN"/>
    <property type="match status" value="1"/>
</dbReference>
<protein>
    <recommendedName>
        <fullName evidence="6">NAP1-related protein 2-like</fullName>
    </recommendedName>
</protein>
<dbReference type="AlphaFoldDB" id="A0A6V7QS75"/>
<dbReference type="GO" id="GO:0005634">
    <property type="term" value="C:nucleus"/>
    <property type="evidence" value="ECO:0007669"/>
    <property type="project" value="InterPro"/>
</dbReference>
<evidence type="ECO:0000256" key="2">
    <source>
        <dbReference type="ARBA" id="ARBA00023054"/>
    </source>
</evidence>
<dbReference type="InterPro" id="IPR037231">
    <property type="entry name" value="NAP-like_sf"/>
</dbReference>